<feature type="compositionally biased region" description="Low complexity" evidence="1">
    <location>
        <begin position="563"/>
        <end position="592"/>
    </location>
</feature>
<dbReference type="Proteomes" id="UP000002037">
    <property type="component" value="Unassembled WGS sequence"/>
</dbReference>
<feature type="compositionally biased region" description="Polar residues" evidence="1">
    <location>
        <begin position="629"/>
        <end position="639"/>
    </location>
</feature>
<dbReference type="InterPro" id="IPR003123">
    <property type="entry name" value="VPS9"/>
</dbReference>
<accession>C5M4C2</accession>
<evidence type="ECO:0000256" key="1">
    <source>
        <dbReference type="SAM" id="MobiDB-lite"/>
    </source>
</evidence>
<dbReference type="SUPFAM" id="SSF109993">
    <property type="entry name" value="VPS9 domain"/>
    <property type="match status" value="2"/>
</dbReference>
<feature type="compositionally biased region" description="Low complexity" evidence="1">
    <location>
        <begin position="455"/>
        <end position="468"/>
    </location>
</feature>
<protein>
    <recommendedName>
        <fullName evidence="2">VPS9 domain-containing protein</fullName>
    </recommendedName>
</protein>
<dbReference type="eggNOG" id="ENOG502T6N3">
    <property type="taxonomic scope" value="Eukaryota"/>
</dbReference>
<feature type="compositionally biased region" description="Basic and acidic residues" evidence="1">
    <location>
        <begin position="469"/>
        <end position="482"/>
    </location>
</feature>
<dbReference type="PROSITE" id="PS51205">
    <property type="entry name" value="VPS9"/>
    <property type="match status" value="1"/>
</dbReference>
<dbReference type="EMBL" id="GG692395">
    <property type="protein sequence ID" value="EER36172.1"/>
    <property type="molecule type" value="Genomic_DNA"/>
</dbReference>
<dbReference type="Gene3D" id="1.20.1050.80">
    <property type="entry name" value="VPS9 domain"/>
    <property type="match status" value="2"/>
</dbReference>
<proteinExistence type="predicted"/>
<feature type="region of interest" description="Disordered" evidence="1">
    <location>
        <begin position="514"/>
        <end position="598"/>
    </location>
</feature>
<dbReference type="Pfam" id="PF02204">
    <property type="entry name" value="VPS9"/>
    <property type="match status" value="1"/>
</dbReference>
<dbReference type="VEuPathDB" id="FungiDB:CTRG_00912"/>
<dbReference type="AlphaFoldDB" id="C5M4C2"/>
<organism evidence="3 4">
    <name type="scientific">Candida tropicalis (strain ATCC MYA-3404 / T1)</name>
    <name type="common">Yeast</name>
    <dbReference type="NCBI Taxonomy" id="294747"/>
    <lineage>
        <taxon>Eukaryota</taxon>
        <taxon>Fungi</taxon>
        <taxon>Dikarya</taxon>
        <taxon>Ascomycota</taxon>
        <taxon>Saccharomycotina</taxon>
        <taxon>Pichiomycetes</taxon>
        <taxon>Debaryomycetaceae</taxon>
        <taxon>Candida/Lodderomyces clade</taxon>
        <taxon>Candida</taxon>
    </lineage>
</organism>
<evidence type="ECO:0000313" key="4">
    <source>
        <dbReference type="Proteomes" id="UP000002037"/>
    </source>
</evidence>
<evidence type="ECO:0000259" key="2">
    <source>
        <dbReference type="PROSITE" id="PS51205"/>
    </source>
</evidence>
<gene>
    <name evidence="3" type="ORF">CTRG_00912</name>
</gene>
<dbReference type="OrthoDB" id="10264848at2759"/>
<dbReference type="STRING" id="294747.C5M4C2"/>
<keyword evidence="4" id="KW-1185">Reference proteome</keyword>
<dbReference type="GeneID" id="8300620"/>
<feature type="region of interest" description="Disordered" evidence="1">
    <location>
        <begin position="615"/>
        <end position="662"/>
    </location>
</feature>
<dbReference type="HOGENOM" id="CLU_019463_0_0_1"/>
<dbReference type="RefSeq" id="XP_002546130.1">
    <property type="nucleotide sequence ID" value="XM_002546084.1"/>
</dbReference>
<feature type="compositionally biased region" description="Basic and acidic residues" evidence="1">
    <location>
        <begin position="809"/>
        <end position="818"/>
    </location>
</feature>
<evidence type="ECO:0000313" key="3">
    <source>
        <dbReference type="EMBL" id="EER36172.1"/>
    </source>
</evidence>
<feature type="region of interest" description="Disordered" evidence="1">
    <location>
        <begin position="445"/>
        <end position="500"/>
    </location>
</feature>
<feature type="region of interest" description="Disordered" evidence="1">
    <location>
        <begin position="780"/>
        <end position="830"/>
    </location>
</feature>
<feature type="domain" description="VPS9" evidence="2">
    <location>
        <begin position="168"/>
        <end position="399"/>
    </location>
</feature>
<feature type="region of interest" description="Disordered" evidence="1">
    <location>
        <begin position="676"/>
        <end position="706"/>
    </location>
</feature>
<reference evidence="3 4" key="1">
    <citation type="journal article" date="2009" name="Nature">
        <title>Evolution of pathogenicity and sexual reproduction in eight Candida genomes.</title>
        <authorList>
            <person name="Butler G."/>
            <person name="Rasmussen M.D."/>
            <person name="Lin M.F."/>
            <person name="Santos M.A."/>
            <person name="Sakthikumar S."/>
            <person name="Munro C.A."/>
            <person name="Rheinbay E."/>
            <person name="Grabherr M."/>
            <person name="Forche A."/>
            <person name="Reedy J.L."/>
            <person name="Agrafioti I."/>
            <person name="Arnaud M.B."/>
            <person name="Bates S."/>
            <person name="Brown A.J."/>
            <person name="Brunke S."/>
            <person name="Costanzo M.C."/>
            <person name="Fitzpatrick D.A."/>
            <person name="de Groot P.W."/>
            <person name="Harris D."/>
            <person name="Hoyer L.L."/>
            <person name="Hube B."/>
            <person name="Klis F.M."/>
            <person name="Kodira C."/>
            <person name="Lennard N."/>
            <person name="Logue M.E."/>
            <person name="Martin R."/>
            <person name="Neiman A.M."/>
            <person name="Nikolaou E."/>
            <person name="Quail M.A."/>
            <person name="Quinn J."/>
            <person name="Santos M.C."/>
            <person name="Schmitzberger F.F."/>
            <person name="Sherlock G."/>
            <person name="Shah P."/>
            <person name="Silverstein K.A."/>
            <person name="Skrzypek M.S."/>
            <person name="Soll D."/>
            <person name="Staggs R."/>
            <person name="Stansfield I."/>
            <person name="Stumpf M.P."/>
            <person name="Sudbery P.E."/>
            <person name="Srikantha T."/>
            <person name="Zeng Q."/>
            <person name="Berman J."/>
            <person name="Berriman M."/>
            <person name="Heitman J."/>
            <person name="Gow N.A."/>
            <person name="Lorenz M.C."/>
            <person name="Birren B.W."/>
            <person name="Kellis M."/>
            <person name="Cuomo C.A."/>
        </authorList>
    </citation>
    <scope>NUCLEOTIDE SEQUENCE [LARGE SCALE GENOMIC DNA]</scope>
    <source>
        <strain evidence="4">ATCC MYA-3404 / T1</strain>
    </source>
</reference>
<name>C5M4C2_CANTT</name>
<feature type="compositionally biased region" description="Basic and acidic residues" evidence="1">
    <location>
        <begin position="445"/>
        <end position="454"/>
    </location>
</feature>
<feature type="compositionally biased region" description="Polar residues" evidence="1">
    <location>
        <begin position="819"/>
        <end position="830"/>
    </location>
</feature>
<feature type="compositionally biased region" description="Low complexity" evidence="1">
    <location>
        <begin position="684"/>
        <end position="701"/>
    </location>
</feature>
<dbReference type="KEGG" id="ctp:CTRG_00912"/>
<sequence length="830" mass="93366">MNTPPFKLITTLEQEVKSNITLHPQIASFIQLFLKYLKEPRYQAPLTISELSNLFKKFYEDLNVLIICIFTQSNSTKKQLISHCDYFNENPKVFDYLLAIANYSTSSIRLLKRSDNDALYQLRVFNYYKLVTILQSINLAELELFNSISLGDEVSLYDKLFRFDNKDTVYQEFLQDKLDALKKLDLSFKHFVDHDLGNEDKLVNIVDDFTTEDLVPLQVNLDNMNKRITAYGKLKCIVDLSKSLIKLFTQKGIKNKEINNDLLLPSLIYLIIYKLKVEDLYLNFLFIKNFLNLIGSDSIELYSINLYLSYNPSHERVPLTSNKYKKSDLLGYLNLQESQNTPQEQSYVTNDDFKFFTNDKDLVNFINQKYLNTGELHYYLTNFEAMIVFLSNTTASELLSNSDSEIPNELKNNSILKHPIDKLVDEELLSHFQFPDGQLEEEIKAAKEAEEANRSRSSSLLNTISSKISESRSRSSSLRKETFPSLPSPSEDSNGAADENTGFSMMRSILGRLSSVSGSGSGGGATISNGSSQNHESRTTPTDDLESINTPSKRSNSLINKISPSHSRTRSSSLENGNGNVNGNGNSSNGNHNHNKRNSISARFTTGVSEFMTKLNQPVGPAPLEMHPENNTSHTTLQSIEDGESDATMGIPKRPTAGRNRTTSIQILDKWFSNLSANQPTTPIEPQSPQVQQSSQSISIQRGKPEVLSEESEVDIQQLMKFYTADFDSLSIRDLRDLKKYYDILCQDLLTNGNHERNGKLFIDTSRTNSIDKINSRTNSMDKLVGGRSSTSNGAATVGDVTDLNSKAESIDSSDKPNSETLITSSNNSL</sequence>
<dbReference type="InterPro" id="IPR037191">
    <property type="entry name" value="VPS9_dom_sf"/>
</dbReference>
<feature type="compositionally biased region" description="Polar residues" evidence="1">
    <location>
        <begin position="539"/>
        <end position="562"/>
    </location>
</feature>